<keyword evidence="1" id="KW-1133">Transmembrane helix</keyword>
<evidence type="ECO:0000313" key="4">
    <source>
        <dbReference type="Proteomes" id="UP001299409"/>
    </source>
</evidence>
<keyword evidence="3" id="KW-0131">Cell cycle</keyword>
<reference evidence="3" key="1">
    <citation type="submission" date="2019-11" db="EMBL/GenBank/DDBJ databases">
        <authorList>
            <person name="Feng L."/>
        </authorList>
    </citation>
    <scope>NUCLEOTIDE SEQUENCE</scope>
    <source>
        <strain evidence="3">IbartlettiiLFYP30</strain>
    </source>
</reference>
<organism evidence="3">
    <name type="scientific">Intestinibacter bartlettii</name>
    <dbReference type="NCBI Taxonomy" id="261299"/>
    <lineage>
        <taxon>Bacteria</taxon>
        <taxon>Bacillati</taxon>
        <taxon>Bacillota</taxon>
        <taxon>Clostridia</taxon>
        <taxon>Peptostreptococcales</taxon>
        <taxon>Peptostreptococcaceae</taxon>
        <taxon>Intestinibacter</taxon>
    </lineage>
</organism>
<sequence>MNLRKRFSGQYTLICMFAAFIIFTLIVGIIVQLQNIRDYKEEIYTLKYELNSTKTDIKNLKNDDSYNNNEELENLARNKLGMIKQNEIIYLEK</sequence>
<evidence type="ECO:0000313" key="3">
    <source>
        <dbReference type="EMBL" id="VYU48396.1"/>
    </source>
</evidence>
<dbReference type="InterPro" id="IPR007060">
    <property type="entry name" value="FtsL/DivIC"/>
</dbReference>
<keyword evidence="3" id="KW-0132">Cell division</keyword>
<keyword evidence="1" id="KW-0812">Transmembrane</keyword>
<dbReference type="AlphaFoldDB" id="A0A6N3F8Z1"/>
<evidence type="ECO:0000256" key="1">
    <source>
        <dbReference type="SAM" id="Phobius"/>
    </source>
</evidence>
<dbReference type="Proteomes" id="UP001299409">
    <property type="component" value="Unassembled WGS sequence"/>
</dbReference>
<protein>
    <submittedName>
        <fullName evidence="3">Cell division protein FtsL</fullName>
    </submittedName>
    <submittedName>
        <fullName evidence="2">Septum formation initiator family protein</fullName>
    </submittedName>
</protein>
<dbReference type="EMBL" id="JAJBMB010000015">
    <property type="protein sequence ID" value="MCB5447021.1"/>
    <property type="molecule type" value="Genomic_DNA"/>
</dbReference>
<feature type="transmembrane region" description="Helical" evidence="1">
    <location>
        <begin position="12"/>
        <end position="33"/>
    </location>
</feature>
<dbReference type="RefSeq" id="WP_022070794.1">
    <property type="nucleotide sequence ID" value="NZ_BAABXU010000001.1"/>
</dbReference>
<dbReference type="GO" id="GO:0051301">
    <property type="term" value="P:cell division"/>
    <property type="evidence" value="ECO:0007669"/>
    <property type="project" value="UniProtKB-KW"/>
</dbReference>
<name>A0A6N3F8Z1_9FIRM</name>
<reference evidence="2 4" key="2">
    <citation type="submission" date="2021-10" db="EMBL/GenBank/DDBJ databases">
        <title>Collection of gut derived symbiotic bacterial strains cultured from healthy donors.</title>
        <authorList>
            <person name="Lin H."/>
            <person name="Littmann E."/>
            <person name="Claire K."/>
            <person name="Pamer E."/>
        </authorList>
    </citation>
    <scope>NUCLEOTIDE SEQUENCE [LARGE SCALE GENOMIC DNA]</scope>
    <source>
        <strain evidence="2 4">MSK.17.68</strain>
    </source>
</reference>
<keyword evidence="1" id="KW-0472">Membrane</keyword>
<evidence type="ECO:0000313" key="2">
    <source>
        <dbReference type="EMBL" id="MCB5447021.1"/>
    </source>
</evidence>
<keyword evidence="4" id="KW-1185">Reference proteome</keyword>
<dbReference type="Pfam" id="PF04977">
    <property type="entry name" value="DivIC"/>
    <property type="match status" value="1"/>
</dbReference>
<gene>
    <name evidence="3" type="primary">ftsL_2</name>
    <name evidence="3" type="ORF">IBLFYP30_02858</name>
    <name evidence="2" type="ORF">LIP50_12520</name>
</gene>
<accession>A0A6N3F8Z1</accession>
<dbReference type="EMBL" id="CACRUE010000040">
    <property type="protein sequence ID" value="VYU48396.1"/>
    <property type="molecule type" value="Genomic_DNA"/>
</dbReference>
<proteinExistence type="predicted"/>